<sequence>MVPSLLRDPARALIAVGDRTGGELVRINLGSFRPYLVTHPRHVRHVPCERSESYERADDGLSWRPVERLFGEGQIGSASRKMLQPMFTAKRIEALLDGMAEAIRESVDELDKPSRDGRTVDIEVEQTRTMNAYVGVIDSIFDVFDALGGLDDRQITQETGAHRPELRDDPAATGADEDEEMVRQPEQVRRMMSSYQKGTRRGRTEAARLLGDDDAPEAGPGPEADEQQAT</sequence>
<gene>
    <name evidence="2" type="ORF">SAMN05444858_102101</name>
</gene>
<dbReference type="AlphaFoldDB" id="A0A1N6S5D3"/>
<reference evidence="2 3" key="1">
    <citation type="submission" date="2017-01" db="EMBL/GenBank/DDBJ databases">
        <authorList>
            <person name="Mah S.A."/>
            <person name="Swanson W.J."/>
            <person name="Moy G.W."/>
            <person name="Vacquier V.D."/>
        </authorList>
    </citation>
    <scope>NUCLEOTIDE SEQUENCE [LARGE SCALE GENOMIC DNA]</scope>
    <source>
        <strain evidence="2 3">DSM 45758</strain>
    </source>
</reference>
<dbReference type="GO" id="GO:0016705">
    <property type="term" value="F:oxidoreductase activity, acting on paired donors, with incorporation or reduction of molecular oxygen"/>
    <property type="evidence" value="ECO:0007669"/>
    <property type="project" value="InterPro"/>
</dbReference>
<dbReference type="InterPro" id="IPR036396">
    <property type="entry name" value="Cyt_P450_sf"/>
</dbReference>
<dbReference type="SUPFAM" id="SSF48264">
    <property type="entry name" value="Cytochrome P450"/>
    <property type="match status" value="1"/>
</dbReference>
<dbReference type="GO" id="GO:0004497">
    <property type="term" value="F:monooxygenase activity"/>
    <property type="evidence" value="ECO:0007669"/>
    <property type="project" value="InterPro"/>
</dbReference>
<dbReference type="STRING" id="1198245.SAMN05444858_102101"/>
<feature type="region of interest" description="Disordered" evidence="1">
    <location>
        <begin position="157"/>
        <end position="230"/>
    </location>
</feature>
<dbReference type="GO" id="GO:0020037">
    <property type="term" value="F:heme binding"/>
    <property type="evidence" value="ECO:0007669"/>
    <property type="project" value="InterPro"/>
</dbReference>
<proteinExistence type="predicted"/>
<dbReference type="Proteomes" id="UP000186004">
    <property type="component" value="Unassembled WGS sequence"/>
</dbReference>
<feature type="compositionally biased region" description="Basic and acidic residues" evidence="1">
    <location>
        <begin position="157"/>
        <end position="170"/>
    </location>
</feature>
<organism evidence="2 3">
    <name type="scientific">Micromonospora avicenniae</name>
    <dbReference type="NCBI Taxonomy" id="1198245"/>
    <lineage>
        <taxon>Bacteria</taxon>
        <taxon>Bacillati</taxon>
        <taxon>Actinomycetota</taxon>
        <taxon>Actinomycetes</taxon>
        <taxon>Micromonosporales</taxon>
        <taxon>Micromonosporaceae</taxon>
        <taxon>Micromonospora</taxon>
    </lineage>
</organism>
<accession>A0A1N6S5D3</accession>
<evidence type="ECO:0000313" key="3">
    <source>
        <dbReference type="Proteomes" id="UP000186004"/>
    </source>
</evidence>
<dbReference type="EMBL" id="FTNF01000002">
    <property type="protein sequence ID" value="SIQ36166.1"/>
    <property type="molecule type" value="Genomic_DNA"/>
</dbReference>
<evidence type="ECO:0000256" key="1">
    <source>
        <dbReference type="SAM" id="MobiDB-lite"/>
    </source>
</evidence>
<keyword evidence="3" id="KW-1185">Reference proteome</keyword>
<protein>
    <submittedName>
        <fullName evidence="2">Uncharacterized protein</fullName>
    </submittedName>
</protein>
<name>A0A1N6S5D3_9ACTN</name>
<dbReference type="Gene3D" id="1.10.630.10">
    <property type="entry name" value="Cytochrome P450"/>
    <property type="match status" value="1"/>
</dbReference>
<evidence type="ECO:0000313" key="2">
    <source>
        <dbReference type="EMBL" id="SIQ36166.1"/>
    </source>
</evidence>
<dbReference type="GO" id="GO:0005506">
    <property type="term" value="F:iron ion binding"/>
    <property type="evidence" value="ECO:0007669"/>
    <property type="project" value="InterPro"/>
</dbReference>